<evidence type="ECO:0000313" key="1">
    <source>
        <dbReference type="EMBL" id="QPJ86197.1"/>
    </source>
</evidence>
<sequence length="57" mass="6835">MNIKDKLYNNYNPEKIKSNPLRNYKNNMFNTVNDYDSMTNLLINDKISNEDIIHNKI</sequence>
<proteinExistence type="predicted"/>
<name>A0ACD1BFJ6_9CLOT</name>
<reference evidence="1" key="1">
    <citation type="submission" date="2020-04" db="EMBL/GenBank/DDBJ databases">
        <title>A novel bacterium ('Candidatus Sarcina troglodytae' sp. nov.) linked to a protracted, uniformly lethal epizootic among sanctuary western chimpanzees (Pan troglodytes verus) in Sierra Leone.</title>
        <authorList>
            <person name="Owens L.A."/>
            <person name="Colitti B."/>
            <person name="Hirji I."/>
            <person name="Pizaro A."/>
            <person name="Jaffe J.E."/>
            <person name="Moittie S."/>
            <person name="Bishop-Lilly K.A."/>
            <person name="Estrella L.A."/>
            <person name="Voegtly L.J."/>
            <person name="Kuhn J.H."/>
            <person name="Suen G."/>
            <person name="Deblois C.L."/>
            <person name="Dunn C."/>
            <person name="Juan-Salles C."/>
            <person name="Goldberg T.L."/>
        </authorList>
    </citation>
    <scope>NUCLEOTIDE SEQUENCE</scope>
    <source>
        <strain evidence="1">JB2</strain>
    </source>
</reference>
<keyword evidence="2" id="KW-1185">Reference proteome</keyword>
<protein>
    <submittedName>
        <fullName evidence="1">Uncharacterized protein</fullName>
    </submittedName>
</protein>
<accession>A0ACD1BFJ6</accession>
<dbReference type="EMBL" id="CP051754">
    <property type="protein sequence ID" value="QPJ86197.1"/>
    <property type="molecule type" value="Genomic_DNA"/>
</dbReference>
<evidence type="ECO:0000313" key="2">
    <source>
        <dbReference type="Proteomes" id="UP000594603"/>
    </source>
</evidence>
<dbReference type="Proteomes" id="UP000594603">
    <property type="component" value="Chromosome"/>
</dbReference>
<organism evidence="1 2">
    <name type="scientific">Candidatus Sarcina troglodytae</name>
    <dbReference type="NCBI Taxonomy" id="2726954"/>
    <lineage>
        <taxon>Bacteria</taxon>
        <taxon>Bacillati</taxon>
        <taxon>Bacillota</taxon>
        <taxon>Clostridia</taxon>
        <taxon>Eubacteriales</taxon>
        <taxon>Clostridiaceae</taxon>
        <taxon>Sarcina</taxon>
    </lineage>
</organism>
<gene>
    <name evidence="1" type="ORF">HH195_09900</name>
</gene>